<evidence type="ECO:0000256" key="4">
    <source>
        <dbReference type="ARBA" id="ARBA00022692"/>
    </source>
</evidence>
<evidence type="ECO:0000256" key="1">
    <source>
        <dbReference type="ARBA" id="ARBA00004651"/>
    </source>
</evidence>
<dbReference type="InterPro" id="IPR023090">
    <property type="entry name" value="UPF0702_alpha/beta_dom_sf"/>
</dbReference>
<dbReference type="PANTHER" id="PTHR34582">
    <property type="entry name" value="UPF0702 TRANSMEMBRANE PROTEIN YCAP"/>
    <property type="match status" value="1"/>
</dbReference>
<evidence type="ECO:0000256" key="3">
    <source>
        <dbReference type="ARBA" id="ARBA00022475"/>
    </source>
</evidence>
<comment type="caution">
    <text evidence="10">The sequence shown here is derived from an EMBL/GenBank/DDBJ whole genome shotgun (WGS) entry which is preliminary data.</text>
</comment>
<feature type="transmembrane region" description="Helical" evidence="8">
    <location>
        <begin position="16"/>
        <end position="34"/>
    </location>
</feature>
<keyword evidence="6 8" id="KW-0472">Membrane</keyword>
<evidence type="ECO:0000256" key="2">
    <source>
        <dbReference type="ARBA" id="ARBA00006448"/>
    </source>
</evidence>
<evidence type="ECO:0000256" key="7">
    <source>
        <dbReference type="SAM" id="Coils"/>
    </source>
</evidence>
<evidence type="ECO:0000256" key="5">
    <source>
        <dbReference type="ARBA" id="ARBA00022989"/>
    </source>
</evidence>
<comment type="similarity">
    <text evidence="2">Belongs to the UPF0702 family.</text>
</comment>
<keyword evidence="11" id="KW-1185">Reference proteome</keyword>
<dbReference type="Pfam" id="PF04239">
    <property type="entry name" value="DUF421"/>
    <property type="match status" value="1"/>
</dbReference>
<feature type="coiled-coil region" evidence="7">
    <location>
        <begin position="161"/>
        <end position="188"/>
    </location>
</feature>
<dbReference type="EMBL" id="JACTVJ010000006">
    <property type="protein sequence ID" value="MBC9713973.1"/>
    <property type="molecule type" value="Genomic_DNA"/>
</dbReference>
<keyword evidence="5 8" id="KW-1133">Transmembrane helix</keyword>
<feature type="domain" description="YetF C-terminal" evidence="9">
    <location>
        <begin position="91"/>
        <end position="159"/>
    </location>
</feature>
<evidence type="ECO:0000313" key="11">
    <source>
        <dbReference type="Proteomes" id="UP000642284"/>
    </source>
</evidence>
<dbReference type="RefSeq" id="WP_187814395.1">
    <property type="nucleotide sequence ID" value="NZ_JACTVJ010000006.1"/>
</dbReference>
<comment type="subcellular location">
    <subcellularLocation>
        <location evidence="1">Cell membrane</location>
        <topology evidence="1">Multi-pass membrane protein</topology>
    </subcellularLocation>
</comment>
<organism evidence="10 11">
    <name type="scientific">Streptomyces polyasparticus</name>
    <dbReference type="NCBI Taxonomy" id="2767826"/>
    <lineage>
        <taxon>Bacteria</taxon>
        <taxon>Bacillati</taxon>
        <taxon>Actinomycetota</taxon>
        <taxon>Actinomycetes</taxon>
        <taxon>Kitasatosporales</taxon>
        <taxon>Streptomycetaceae</taxon>
        <taxon>Streptomyces</taxon>
    </lineage>
</organism>
<dbReference type="PANTHER" id="PTHR34582:SF6">
    <property type="entry name" value="UPF0702 TRANSMEMBRANE PROTEIN YCAP"/>
    <property type="match status" value="1"/>
</dbReference>
<proteinExistence type="inferred from homology"/>
<keyword evidence="4 8" id="KW-0812">Transmembrane</keyword>
<feature type="transmembrane region" description="Helical" evidence="8">
    <location>
        <begin position="67"/>
        <end position="89"/>
    </location>
</feature>
<feature type="transmembrane region" description="Helical" evidence="8">
    <location>
        <begin position="41"/>
        <end position="61"/>
    </location>
</feature>
<dbReference type="Gene3D" id="3.30.240.20">
    <property type="entry name" value="bsu07140 like domains"/>
    <property type="match status" value="1"/>
</dbReference>
<evidence type="ECO:0000313" key="10">
    <source>
        <dbReference type="EMBL" id="MBC9713973.1"/>
    </source>
</evidence>
<keyword evidence="3" id="KW-1003">Cell membrane</keyword>
<reference evidence="10 11" key="1">
    <citation type="submission" date="2020-08" db="EMBL/GenBank/DDBJ databases">
        <title>Genemic of Streptomyces polyaspartic.</title>
        <authorList>
            <person name="Liu W."/>
        </authorList>
    </citation>
    <scope>NUCLEOTIDE SEQUENCE [LARGE SCALE GENOMIC DNA]</scope>
    <source>
        <strain evidence="10 11">TRM66268-LWL</strain>
    </source>
</reference>
<keyword evidence="7" id="KW-0175">Coiled coil</keyword>
<evidence type="ECO:0000256" key="6">
    <source>
        <dbReference type="ARBA" id="ARBA00023136"/>
    </source>
</evidence>
<accession>A0ABR7SEX8</accession>
<sequence length="189" mass="20541">MWQDLFDAGISYGEKTVRTIAVYLIVLVLLRFFGKRDLAQLNTFDLVVMLLLSNVVQNAVIGPDNSMSGAALGAAVLLAVNAVVARSALLSDRLGRLLEGRPVELARDGRWLRREVRRYGLRTTDLDVAVRRQGGDDVTETTSVSLEPGGALVVTLRDGDQAADKNDIAALRAEIAALRRRLEEGGLRG</sequence>
<gene>
    <name evidence="10" type="ORF">H9Y04_15505</name>
</gene>
<evidence type="ECO:0000259" key="9">
    <source>
        <dbReference type="Pfam" id="PF04239"/>
    </source>
</evidence>
<name>A0ABR7SEX8_9ACTN</name>
<dbReference type="InterPro" id="IPR007353">
    <property type="entry name" value="DUF421"/>
</dbReference>
<protein>
    <submittedName>
        <fullName evidence="10">DUF421 domain-containing protein</fullName>
    </submittedName>
</protein>
<dbReference type="Proteomes" id="UP000642284">
    <property type="component" value="Unassembled WGS sequence"/>
</dbReference>
<evidence type="ECO:0000256" key="8">
    <source>
        <dbReference type="SAM" id="Phobius"/>
    </source>
</evidence>